<gene>
    <name evidence="1" type="ORF">C1H76_1620</name>
</gene>
<reference evidence="1 2" key="1">
    <citation type="submission" date="2018-02" db="EMBL/GenBank/DDBJ databases">
        <title>Draft genome sequences of Elsinoe sp., causing black scab on jojoba.</title>
        <authorList>
            <person name="Stodart B."/>
            <person name="Jeffress S."/>
            <person name="Ash G."/>
            <person name="Arun Chinnappa K."/>
        </authorList>
    </citation>
    <scope>NUCLEOTIDE SEQUENCE [LARGE SCALE GENOMIC DNA]</scope>
    <source>
        <strain evidence="1 2">Hillstone_2</strain>
    </source>
</reference>
<name>A0A4U7BCJ4_9PEZI</name>
<evidence type="ECO:0000313" key="2">
    <source>
        <dbReference type="Proteomes" id="UP000308133"/>
    </source>
</evidence>
<dbReference type="Proteomes" id="UP000308133">
    <property type="component" value="Unassembled WGS sequence"/>
</dbReference>
<dbReference type="GO" id="GO:0005739">
    <property type="term" value="C:mitochondrion"/>
    <property type="evidence" value="ECO:0007669"/>
    <property type="project" value="TreeGrafter"/>
</dbReference>
<proteinExistence type="predicted"/>
<dbReference type="SUPFAM" id="SSF55298">
    <property type="entry name" value="YjgF-like"/>
    <property type="match status" value="1"/>
</dbReference>
<dbReference type="Gene3D" id="3.30.1330.40">
    <property type="entry name" value="RutC-like"/>
    <property type="match status" value="1"/>
</dbReference>
<dbReference type="AlphaFoldDB" id="A0A4U7BCJ4"/>
<comment type="caution">
    <text evidence="1">The sequence shown here is derived from an EMBL/GenBank/DDBJ whole genome shotgun (WGS) entry which is preliminary data.</text>
</comment>
<dbReference type="EMBL" id="PTQR01000016">
    <property type="protein sequence ID" value="TKX26094.1"/>
    <property type="molecule type" value="Genomic_DNA"/>
</dbReference>
<dbReference type="GO" id="GO:0005829">
    <property type="term" value="C:cytosol"/>
    <property type="evidence" value="ECO:0007669"/>
    <property type="project" value="TreeGrafter"/>
</dbReference>
<organism evidence="1 2">
    <name type="scientific">Elsinoe australis</name>
    <dbReference type="NCBI Taxonomy" id="40998"/>
    <lineage>
        <taxon>Eukaryota</taxon>
        <taxon>Fungi</taxon>
        <taxon>Dikarya</taxon>
        <taxon>Ascomycota</taxon>
        <taxon>Pezizomycotina</taxon>
        <taxon>Dothideomycetes</taxon>
        <taxon>Dothideomycetidae</taxon>
        <taxon>Myriangiales</taxon>
        <taxon>Elsinoaceae</taxon>
        <taxon>Elsinoe</taxon>
    </lineage>
</organism>
<sequence length="140" mass="15475">MSHLKYTTPAGFGQDTLKHYNYNQVVELPSSGKILRIAGQGGQNYETGEFVSTDVTKQIDQAFKNVQHILTQAGGQGWQQVFNVTSYHHSLDDNTQAAMVRNFAQWMPNHKACWTCVAITALGGGPNMQVEVVVEAHIPE</sequence>
<evidence type="ECO:0000313" key="1">
    <source>
        <dbReference type="EMBL" id="TKX26094.1"/>
    </source>
</evidence>
<dbReference type="InterPro" id="IPR035959">
    <property type="entry name" value="RutC-like_sf"/>
</dbReference>
<dbReference type="GO" id="GO:0019239">
    <property type="term" value="F:deaminase activity"/>
    <property type="evidence" value="ECO:0007669"/>
    <property type="project" value="TreeGrafter"/>
</dbReference>
<dbReference type="PANTHER" id="PTHR11803">
    <property type="entry name" value="2-IMINOBUTANOATE/2-IMINOPROPANOATE DEAMINASE RIDA"/>
    <property type="match status" value="1"/>
</dbReference>
<protein>
    <submittedName>
        <fullName evidence="1">Uncharacterized protein</fullName>
    </submittedName>
</protein>
<accession>A0A4U7BCJ4</accession>
<dbReference type="InterPro" id="IPR006175">
    <property type="entry name" value="YjgF/YER057c/UK114"/>
</dbReference>
<dbReference type="Pfam" id="PF01042">
    <property type="entry name" value="Ribonuc_L-PSP"/>
    <property type="match status" value="1"/>
</dbReference>
<dbReference type="PANTHER" id="PTHR11803:SF39">
    <property type="entry name" value="2-IMINOBUTANOATE_2-IMINOPROPANOATE DEAMINASE"/>
    <property type="match status" value="1"/>
</dbReference>